<name>A0A1I8AXD4_MELHA</name>
<evidence type="ECO:0000256" key="2">
    <source>
        <dbReference type="ARBA" id="ARBA00022679"/>
    </source>
</evidence>
<keyword evidence="5" id="KW-0067">ATP-binding</keyword>
<keyword evidence="4" id="KW-0418">Kinase</keyword>
<dbReference type="InterPro" id="IPR017892">
    <property type="entry name" value="Pkinase_C"/>
</dbReference>
<keyword evidence="7" id="KW-1185">Reference proteome</keyword>
<dbReference type="WBParaSite" id="MhA1_Contig1063.frz3.gene5">
    <property type="protein sequence ID" value="MhA1_Contig1063.frz3.gene5"/>
    <property type="gene ID" value="MhA1_Contig1063.frz3.gene5"/>
</dbReference>
<dbReference type="Gene3D" id="3.30.200.20">
    <property type="entry name" value="Phosphorylase Kinase, domain 1"/>
    <property type="match status" value="1"/>
</dbReference>
<evidence type="ECO:0000313" key="7">
    <source>
        <dbReference type="Proteomes" id="UP000095281"/>
    </source>
</evidence>
<evidence type="ECO:0000256" key="3">
    <source>
        <dbReference type="ARBA" id="ARBA00022741"/>
    </source>
</evidence>
<dbReference type="GO" id="GO:0004674">
    <property type="term" value="F:protein serine/threonine kinase activity"/>
    <property type="evidence" value="ECO:0007669"/>
    <property type="project" value="UniProtKB-KW"/>
</dbReference>
<dbReference type="InterPro" id="IPR000961">
    <property type="entry name" value="AGC-kinase_C"/>
</dbReference>
<evidence type="ECO:0000256" key="4">
    <source>
        <dbReference type="ARBA" id="ARBA00022777"/>
    </source>
</evidence>
<evidence type="ECO:0000256" key="5">
    <source>
        <dbReference type="ARBA" id="ARBA00022840"/>
    </source>
</evidence>
<evidence type="ECO:0000256" key="1">
    <source>
        <dbReference type="ARBA" id="ARBA00022527"/>
    </source>
</evidence>
<sequence length="136" mass="15583">MKGDEFSSFDHFNFDYAAEAACVEYGREAEEALLKHNKNLEILGNDKNEEILNNGNNEEIDIKQNINKSSDCVDGVTNLSRSRDDTSNFDSEFTGEQPKLTPVDRLFLMNLDQNEFEGFTYGNEDYALQRDGLMEY</sequence>
<evidence type="ECO:0000259" key="6">
    <source>
        <dbReference type="PROSITE" id="PS51285"/>
    </source>
</evidence>
<evidence type="ECO:0000313" key="8">
    <source>
        <dbReference type="WBParaSite" id="MhA1_Contig1063.frz3.gene5"/>
    </source>
</evidence>
<organism evidence="7 8">
    <name type="scientific">Meloidogyne hapla</name>
    <name type="common">Root-knot nematode worm</name>
    <dbReference type="NCBI Taxonomy" id="6305"/>
    <lineage>
        <taxon>Eukaryota</taxon>
        <taxon>Metazoa</taxon>
        <taxon>Ecdysozoa</taxon>
        <taxon>Nematoda</taxon>
        <taxon>Chromadorea</taxon>
        <taxon>Rhabditida</taxon>
        <taxon>Tylenchina</taxon>
        <taxon>Tylenchomorpha</taxon>
        <taxon>Tylenchoidea</taxon>
        <taxon>Meloidogynidae</taxon>
        <taxon>Meloidogyninae</taxon>
        <taxon>Meloidogyne</taxon>
    </lineage>
</organism>
<dbReference type="SMART" id="SM00133">
    <property type="entry name" value="S_TK_X"/>
    <property type="match status" value="1"/>
</dbReference>
<dbReference type="Proteomes" id="UP000095281">
    <property type="component" value="Unplaced"/>
</dbReference>
<keyword evidence="2" id="KW-0808">Transferase</keyword>
<keyword evidence="1" id="KW-0723">Serine/threonine-protein kinase</keyword>
<reference evidence="8" key="1">
    <citation type="submission" date="2016-11" db="UniProtKB">
        <authorList>
            <consortium name="WormBaseParasite"/>
        </authorList>
    </citation>
    <scope>IDENTIFICATION</scope>
</reference>
<protein>
    <submittedName>
        <fullName evidence="8">AGC-kinase C-terminal domain-containing protein</fullName>
    </submittedName>
</protein>
<dbReference type="Pfam" id="PF00433">
    <property type="entry name" value="Pkinase_C"/>
    <property type="match status" value="1"/>
</dbReference>
<feature type="domain" description="AGC-kinase C-terminal" evidence="6">
    <location>
        <begin position="58"/>
        <end position="131"/>
    </location>
</feature>
<accession>A0A1I8AXD4</accession>
<dbReference type="PROSITE" id="PS51285">
    <property type="entry name" value="AGC_KINASE_CTER"/>
    <property type="match status" value="1"/>
</dbReference>
<proteinExistence type="predicted"/>
<dbReference type="AlphaFoldDB" id="A0A1I8AXD4"/>
<dbReference type="GO" id="GO:0005524">
    <property type="term" value="F:ATP binding"/>
    <property type="evidence" value="ECO:0007669"/>
    <property type="project" value="UniProtKB-KW"/>
</dbReference>
<keyword evidence="3" id="KW-0547">Nucleotide-binding</keyword>